<name>A0ABU6TPG5_9FABA</name>
<comment type="caution">
    <text evidence="2">The sequence shown here is derived from an EMBL/GenBank/DDBJ whole genome shotgun (WGS) entry which is preliminary data.</text>
</comment>
<gene>
    <name evidence="2" type="ORF">PIB30_075075</name>
</gene>
<feature type="region of interest" description="Disordered" evidence="1">
    <location>
        <begin position="1"/>
        <end position="28"/>
    </location>
</feature>
<dbReference type="EMBL" id="JASCZI010091569">
    <property type="protein sequence ID" value="MED6150707.1"/>
    <property type="molecule type" value="Genomic_DNA"/>
</dbReference>
<organism evidence="2 3">
    <name type="scientific">Stylosanthes scabra</name>
    <dbReference type="NCBI Taxonomy" id="79078"/>
    <lineage>
        <taxon>Eukaryota</taxon>
        <taxon>Viridiplantae</taxon>
        <taxon>Streptophyta</taxon>
        <taxon>Embryophyta</taxon>
        <taxon>Tracheophyta</taxon>
        <taxon>Spermatophyta</taxon>
        <taxon>Magnoliopsida</taxon>
        <taxon>eudicotyledons</taxon>
        <taxon>Gunneridae</taxon>
        <taxon>Pentapetalae</taxon>
        <taxon>rosids</taxon>
        <taxon>fabids</taxon>
        <taxon>Fabales</taxon>
        <taxon>Fabaceae</taxon>
        <taxon>Papilionoideae</taxon>
        <taxon>50 kb inversion clade</taxon>
        <taxon>dalbergioids sensu lato</taxon>
        <taxon>Dalbergieae</taxon>
        <taxon>Pterocarpus clade</taxon>
        <taxon>Stylosanthes</taxon>
    </lineage>
</organism>
<dbReference type="Proteomes" id="UP001341840">
    <property type="component" value="Unassembled WGS sequence"/>
</dbReference>
<protein>
    <submittedName>
        <fullName evidence="2">Uncharacterized protein</fullName>
    </submittedName>
</protein>
<reference evidence="2 3" key="1">
    <citation type="journal article" date="2023" name="Plants (Basel)">
        <title>Bridging the Gap: Combining Genomics and Transcriptomics Approaches to Understand Stylosanthes scabra, an Orphan Legume from the Brazilian Caatinga.</title>
        <authorList>
            <person name="Ferreira-Neto J.R.C."/>
            <person name="da Silva M.D."/>
            <person name="Binneck E."/>
            <person name="de Melo N.F."/>
            <person name="da Silva R.H."/>
            <person name="de Melo A.L.T.M."/>
            <person name="Pandolfi V."/>
            <person name="Bustamante F.O."/>
            <person name="Brasileiro-Vidal A.C."/>
            <person name="Benko-Iseppon A.M."/>
        </authorList>
    </citation>
    <scope>NUCLEOTIDE SEQUENCE [LARGE SCALE GENOMIC DNA]</scope>
    <source>
        <tissue evidence="2">Leaves</tissue>
    </source>
</reference>
<evidence type="ECO:0000256" key="1">
    <source>
        <dbReference type="SAM" id="MobiDB-lite"/>
    </source>
</evidence>
<evidence type="ECO:0000313" key="2">
    <source>
        <dbReference type="EMBL" id="MED6150707.1"/>
    </source>
</evidence>
<keyword evidence="3" id="KW-1185">Reference proteome</keyword>
<evidence type="ECO:0000313" key="3">
    <source>
        <dbReference type="Proteomes" id="UP001341840"/>
    </source>
</evidence>
<proteinExistence type="predicted"/>
<feature type="non-terminal residue" evidence="2">
    <location>
        <position position="104"/>
    </location>
</feature>
<accession>A0ABU6TPG5</accession>
<sequence length="104" mass="11879">MHKHHLPGYKIEINNQRHPHPEKRTPPLFHLNRGYAKITLDMAVAMEETGRSNTADGSSTTMTMINETYVLAVPRFFDSSIGKLRKKCAELSYGSILLFPTHFH</sequence>